<dbReference type="InterPro" id="IPR051711">
    <property type="entry name" value="Stress_Response_Reg"/>
</dbReference>
<dbReference type="InterPro" id="IPR007219">
    <property type="entry name" value="XnlR_reg_dom"/>
</dbReference>
<evidence type="ECO:0000256" key="5">
    <source>
        <dbReference type="ARBA" id="ARBA00023163"/>
    </source>
</evidence>
<keyword evidence="4" id="KW-0238">DNA-binding</keyword>
<feature type="domain" description="Zn(2)-C6 fungal-type" evidence="8">
    <location>
        <begin position="20"/>
        <end position="49"/>
    </location>
</feature>
<dbReference type="GO" id="GO:0006351">
    <property type="term" value="P:DNA-templated transcription"/>
    <property type="evidence" value="ECO:0007669"/>
    <property type="project" value="InterPro"/>
</dbReference>
<keyword evidence="3" id="KW-0805">Transcription regulation</keyword>
<evidence type="ECO:0000313" key="9">
    <source>
        <dbReference type="EMBL" id="KAF4491798.1"/>
    </source>
</evidence>
<dbReference type="PROSITE" id="PS50048">
    <property type="entry name" value="ZN2_CY6_FUNGAL_2"/>
    <property type="match status" value="1"/>
</dbReference>
<dbReference type="RefSeq" id="XP_031891146.1">
    <property type="nucleotide sequence ID" value="XM_032029068.1"/>
</dbReference>
<dbReference type="SMART" id="SM00906">
    <property type="entry name" value="Fungal_trans"/>
    <property type="match status" value="1"/>
</dbReference>
<keyword evidence="2" id="KW-0479">Metal-binding</keyword>
<evidence type="ECO:0000256" key="7">
    <source>
        <dbReference type="SAM" id="MobiDB-lite"/>
    </source>
</evidence>
<comment type="caution">
    <text evidence="9">The sequence shown here is derived from an EMBL/GenBank/DDBJ whole genome shotgun (WGS) entry which is preliminary data.</text>
</comment>
<dbReference type="EMBL" id="ANPB02000001">
    <property type="protein sequence ID" value="KAF4491798.1"/>
    <property type="molecule type" value="Genomic_DNA"/>
</dbReference>
<evidence type="ECO:0000259" key="8">
    <source>
        <dbReference type="PROSITE" id="PS50048"/>
    </source>
</evidence>
<evidence type="ECO:0000313" key="10">
    <source>
        <dbReference type="Proteomes" id="UP000011096"/>
    </source>
</evidence>
<dbReference type="PANTHER" id="PTHR47540:SF6">
    <property type="entry name" value="ZN(II)2CYS6 TRANSCRIPTION FACTOR (EUROFUNG)"/>
    <property type="match status" value="1"/>
</dbReference>
<dbReference type="GO" id="GO:0043565">
    <property type="term" value="F:sequence-specific DNA binding"/>
    <property type="evidence" value="ECO:0007669"/>
    <property type="project" value="TreeGrafter"/>
</dbReference>
<protein>
    <submittedName>
        <fullName evidence="9">Putative transcriptional regulatory protein</fullName>
    </submittedName>
</protein>
<dbReference type="AlphaFoldDB" id="A0A7J6JN08"/>
<sequence length="703" mass="78486">MPPKSGSKRARPPRKRVPKACTRCRDQKIRCSGLEPCQQCTKRDLMCHFPDENQKVLVTRKYISELHDRLAAYERREPNEDPVSRNLEDLMSPEMYGETSCITDDNLDTTRRSSGLAPASPSSSRAATAAQEPGDVAEAPLTNPLAFHTIDWVPGPHGAPVFMGTSSNWAFGRRVLTMTHEAITGTPLQIDNLFFDGNVYDLKWDGGRSSCSRDDFCPSNLPTQDFAIYLINSVKFRCGRLFYLFDEENFMKQFALFHEHGANHPGLSRLWCVHYLILLAFGKAFVVQTTRSQTPPGLDLFVHAMKIMPDFTFFECDFVEKIQVLCCAALYLQCLSCRTSAYRHISQAVSLALEGGMYTEMQGQYLDEAYVQKCRLMWWTLYVLERHMSTLLGVPMFINDENICTPFPARPDQGQRTSVMHIQVKLAQILGQIHRSVYGIDGQLDSRYLSATKSLLQSIANVAGQLNELFDIDSSENTSGVSRVSAHLHLQYHQCIVLTTRPLLFIFLQSRLGQSHTTPLRWAQSESVKGLLQVCMESCCQSIKILSRLLNQGLLESFLTFDLDATFTAAIAISMGAAIDPSLVPDHAQLTQRAHALFDEMSSHGSKIATMIASELKQLDGYLSHLQVDGAEILPVQDFRSDVMAQMTPGGTLAGAPELGMGFTDDIDFGLHFELSTEQLMQLANSLDVDSLSRPLSADHHGT</sequence>
<dbReference type="InterPro" id="IPR036864">
    <property type="entry name" value="Zn2-C6_fun-type_DNA-bd_sf"/>
</dbReference>
<dbReference type="GO" id="GO:0045944">
    <property type="term" value="P:positive regulation of transcription by RNA polymerase II"/>
    <property type="evidence" value="ECO:0007669"/>
    <property type="project" value="TreeGrafter"/>
</dbReference>
<dbReference type="CDD" id="cd12148">
    <property type="entry name" value="fungal_TF_MHR"/>
    <property type="match status" value="1"/>
</dbReference>
<keyword evidence="6" id="KW-0539">Nucleus</keyword>
<name>A0A7J6JN08_COLFN</name>
<evidence type="ECO:0000256" key="2">
    <source>
        <dbReference type="ARBA" id="ARBA00022723"/>
    </source>
</evidence>
<dbReference type="SUPFAM" id="SSF57701">
    <property type="entry name" value="Zn2/Cys6 DNA-binding domain"/>
    <property type="match status" value="1"/>
</dbReference>
<comment type="subcellular location">
    <subcellularLocation>
        <location evidence="1">Nucleus</location>
    </subcellularLocation>
</comment>
<evidence type="ECO:0000256" key="4">
    <source>
        <dbReference type="ARBA" id="ARBA00023125"/>
    </source>
</evidence>
<dbReference type="Pfam" id="PF04082">
    <property type="entry name" value="Fungal_trans"/>
    <property type="match status" value="1"/>
</dbReference>
<gene>
    <name evidence="9" type="ORF">CGGC5_v002030</name>
</gene>
<organism evidence="9 10">
    <name type="scientific">Colletotrichum fructicola (strain Nara gc5)</name>
    <name type="common">Anthracnose fungus</name>
    <name type="synonym">Colletotrichum gloeosporioides (strain Nara gc5)</name>
    <dbReference type="NCBI Taxonomy" id="1213859"/>
    <lineage>
        <taxon>Eukaryota</taxon>
        <taxon>Fungi</taxon>
        <taxon>Dikarya</taxon>
        <taxon>Ascomycota</taxon>
        <taxon>Pezizomycotina</taxon>
        <taxon>Sordariomycetes</taxon>
        <taxon>Hypocreomycetidae</taxon>
        <taxon>Glomerellales</taxon>
        <taxon>Glomerellaceae</taxon>
        <taxon>Colletotrichum</taxon>
        <taxon>Colletotrichum gloeosporioides species complex</taxon>
    </lineage>
</organism>
<dbReference type="GO" id="GO:0008270">
    <property type="term" value="F:zinc ion binding"/>
    <property type="evidence" value="ECO:0007669"/>
    <property type="project" value="InterPro"/>
</dbReference>
<dbReference type="GO" id="GO:0000981">
    <property type="term" value="F:DNA-binding transcription factor activity, RNA polymerase II-specific"/>
    <property type="evidence" value="ECO:0007669"/>
    <property type="project" value="InterPro"/>
</dbReference>
<dbReference type="InterPro" id="IPR001138">
    <property type="entry name" value="Zn2Cys6_DnaBD"/>
</dbReference>
<evidence type="ECO:0000256" key="6">
    <source>
        <dbReference type="ARBA" id="ARBA00023242"/>
    </source>
</evidence>
<dbReference type="PANTHER" id="PTHR47540">
    <property type="entry name" value="THIAMINE REPRESSIBLE GENES REGULATORY PROTEIN THI5"/>
    <property type="match status" value="1"/>
</dbReference>
<dbReference type="InParanoid" id="A0A7J6JN08"/>
<dbReference type="SMART" id="SM00066">
    <property type="entry name" value="GAL4"/>
    <property type="match status" value="1"/>
</dbReference>
<dbReference type="GeneID" id="43613152"/>
<feature type="compositionally biased region" description="Basic and acidic residues" evidence="7">
    <location>
        <begin position="73"/>
        <end position="88"/>
    </location>
</feature>
<proteinExistence type="predicted"/>
<reference evidence="9 10" key="1">
    <citation type="submission" date="2012-08" db="EMBL/GenBank/DDBJ databases">
        <authorList>
            <person name="Gan P.H.P."/>
            <person name="Ikeda K."/>
            <person name="Irieda H."/>
            <person name="Narusaka M."/>
            <person name="O'Connell R.J."/>
            <person name="Narusaka Y."/>
            <person name="Takano Y."/>
            <person name="Kubo Y."/>
            <person name="Shirasu K."/>
        </authorList>
    </citation>
    <scope>NUCLEOTIDE SEQUENCE [LARGE SCALE GENOMIC DNA]</scope>
    <source>
        <strain evidence="9 10">Nara gc5</strain>
    </source>
</reference>
<dbReference type="OrthoDB" id="3990906at2759"/>
<dbReference type="Proteomes" id="UP000011096">
    <property type="component" value="Unassembled WGS sequence"/>
</dbReference>
<dbReference type="CDD" id="cd00067">
    <property type="entry name" value="GAL4"/>
    <property type="match status" value="1"/>
</dbReference>
<reference evidence="9 10" key="2">
    <citation type="submission" date="2020-04" db="EMBL/GenBank/DDBJ databases">
        <title>Genome sequencing and assembly of multiple isolates from the Colletotrichum gloeosporioides species complex.</title>
        <authorList>
            <person name="Gan P."/>
            <person name="Shirasu K."/>
        </authorList>
    </citation>
    <scope>NUCLEOTIDE SEQUENCE [LARGE SCALE GENOMIC DNA]</scope>
    <source>
        <strain evidence="9 10">Nara gc5</strain>
    </source>
</reference>
<evidence type="ECO:0000256" key="3">
    <source>
        <dbReference type="ARBA" id="ARBA00023015"/>
    </source>
</evidence>
<keyword evidence="5" id="KW-0804">Transcription</keyword>
<accession>A0A7J6JN08</accession>
<dbReference type="Gene3D" id="4.10.240.10">
    <property type="entry name" value="Zn(2)-C6 fungal-type DNA-binding domain"/>
    <property type="match status" value="1"/>
</dbReference>
<evidence type="ECO:0000256" key="1">
    <source>
        <dbReference type="ARBA" id="ARBA00004123"/>
    </source>
</evidence>
<dbReference type="Pfam" id="PF00172">
    <property type="entry name" value="Zn_clus"/>
    <property type="match status" value="1"/>
</dbReference>
<feature type="region of interest" description="Disordered" evidence="7">
    <location>
        <begin position="73"/>
        <end position="133"/>
    </location>
</feature>
<dbReference type="PROSITE" id="PS00463">
    <property type="entry name" value="ZN2_CY6_FUNGAL_1"/>
    <property type="match status" value="1"/>
</dbReference>
<feature type="compositionally biased region" description="Low complexity" evidence="7">
    <location>
        <begin position="112"/>
        <end position="130"/>
    </location>
</feature>
<keyword evidence="10" id="KW-1185">Reference proteome</keyword>
<dbReference type="GO" id="GO:0005634">
    <property type="term" value="C:nucleus"/>
    <property type="evidence" value="ECO:0007669"/>
    <property type="project" value="UniProtKB-SubCell"/>
</dbReference>